<proteinExistence type="predicted"/>
<dbReference type="EMBL" id="CAJNOK010011640">
    <property type="protein sequence ID" value="CAF1144793.1"/>
    <property type="molecule type" value="Genomic_DNA"/>
</dbReference>
<dbReference type="EMBL" id="CAJOBC010044859">
    <property type="protein sequence ID" value="CAF4156754.1"/>
    <property type="molecule type" value="Genomic_DNA"/>
</dbReference>
<evidence type="ECO:0000313" key="5">
    <source>
        <dbReference type="Proteomes" id="UP000663829"/>
    </source>
</evidence>
<evidence type="ECO:0000313" key="3">
    <source>
        <dbReference type="EMBL" id="CAF3945214.1"/>
    </source>
</evidence>
<sequence length="481" mass="56005">EKPTERPSFSEAPPVAWHDLTHSPIPQIINTFIQTHNFPFIDQIKNPVQSTSDIVFIQNILSDLLRHWLESGLLTNDQDVSILRDIINLFSSIVNVSSEFVALDKTFIKTIQLCIQDVAKRYQKYLNDVNMAPFCHLVEILLFKFPNSADFLFKSIVYCLYSTCYVDAFLNFKEQMKPVEEFLLITCPKYFHSIEKQNQVLSTSTAEIDYRYNEIYEQMLPSISKWNSSILSAMHYMTSILIKRIKNLYSNKRRQKLFYHLLFILKNTQISTELIHSTLVLFYNLITNHHLQYQIKREEKNLSVIFFHLLSSNHGQIVLYSCKILAHIINDEQQDEYISKITSVFLDFIQKTVDDPVQEVFGGTTMDMLLKDFKELLRCDKVKQEVIKRNGLMLLIQCASNGGHDQAVPAKTLQLLLEILLQMITVNTSEVGIEQIKQYQNFIEKCLKFHLKLTDKKIIMATQSFLEKLGEKEEKEATTTD</sequence>
<dbReference type="Gene3D" id="1.25.10.10">
    <property type="entry name" value="Leucine-rich Repeat Variant"/>
    <property type="match status" value="1"/>
</dbReference>
<dbReference type="AlphaFoldDB" id="A0A815ES81"/>
<dbReference type="SUPFAM" id="SSF48371">
    <property type="entry name" value="ARM repeat"/>
    <property type="match status" value="1"/>
</dbReference>
<evidence type="ECO:0000313" key="2">
    <source>
        <dbReference type="EMBL" id="CAF1315367.1"/>
    </source>
</evidence>
<reference evidence="2" key="1">
    <citation type="submission" date="2021-02" db="EMBL/GenBank/DDBJ databases">
        <authorList>
            <person name="Nowell W R."/>
        </authorList>
    </citation>
    <scope>NUCLEOTIDE SEQUENCE</scope>
</reference>
<dbReference type="EMBL" id="CAJNOQ010013149">
    <property type="protein sequence ID" value="CAF1315367.1"/>
    <property type="molecule type" value="Genomic_DNA"/>
</dbReference>
<feature type="non-terminal residue" evidence="2">
    <location>
        <position position="481"/>
    </location>
</feature>
<dbReference type="Proteomes" id="UP000677228">
    <property type="component" value="Unassembled WGS sequence"/>
</dbReference>
<keyword evidence="5" id="KW-1185">Reference proteome</keyword>
<evidence type="ECO:0000313" key="4">
    <source>
        <dbReference type="EMBL" id="CAF4156754.1"/>
    </source>
</evidence>
<dbReference type="Proteomes" id="UP000663829">
    <property type="component" value="Unassembled WGS sequence"/>
</dbReference>
<dbReference type="InterPro" id="IPR016024">
    <property type="entry name" value="ARM-type_fold"/>
</dbReference>
<comment type="caution">
    <text evidence="2">The sequence shown here is derived from an EMBL/GenBank/DDBJ whole genome shotgun (WGS) entry which is preliminary data.</text>
</comment>
<accession>A0A815ES81</accession>
<gene>
    <name evidence="2" type="ORF">GPM918_LOCUS29203</name>
    <name evidence="1" type="ORF">OVA965_LOCUS21306</name>
    <name evidence="4" type="ORF">SRO942_LOCUS29766</name>
    <name evidence="3" type="ORF">TMI583_LOCUS21936</name>
</gene>
<dbReference type="EMBL" id="CAJOBA010028337">
    <property type="protein sequence ID" value="CAF3945214.1"/>
    <property type="molecule type" value="Genomic_DNA"/>
</dbReference>
<dbReference type="InterPro" id="IPR011989">
    <property type="entry name" value="ARM-like"/>
</dbReference>
<dbReference type="Proteomes" id="UP000682733">
    <property type="component" value="Unassembled WGS sequence"/>
</dbReference>
<dbReference type="Proteomes" id="UP000681722">
    <property type="component" value="Unassembled WGS sequence"/>
</dbReference>
<name>A0A815ES81_9BILA</name>
<organism evidence="2 5">
    <name type="scientific">Didymodactylos carnosus</name>
    <dbReference type="NCBI Taxonomy" id="1234261"/>
    <lineage>
        <taxon>Eukaryota</taxon>
        <taxon>Metazoa</taxon>
        <taxon>Spiralia</taxon>
        <taxon>Gnathifera</taxon>
        <taxon>Rotifera</taxon>
        <taxon>Eurotatoria</taxon>
        <taxon>Bdelloidea</taxon>
        <taxon>Philodinida</taxon>
        <taxon>Philodinidae</taxon>
        <taxon>Didymodactylos</taxon>
    </lineage>
</organism>
<evidence type="ECO:0000313" key="1">
    <source>
        <dbReference type="EMBL" id="CAF1144793.1"/>
    </source>
</evidence>
<protein>
    <submittedName>
        <fullName evidence="2">Uncharacterized protein</fullName>
    </submittedName>
</protein>